<reference evidence="1" key="1">
    <citation type="submission" date="2021-05" db="EMBL/GenBank/DDBJ databases">
        <authorList>
            <person name="Alioto T."/>
            <person name="Alioto T."/>
            <person name="Gomez Garrido J."/>
        </authorList>
    </citation>
    <scope>NUCLEOTIDE SEQUENCE</scope>
</reference>
<organism evidence="1">
    <name type="scientific">Cacopsylla melanoneura</name>
    <dbReference type="NCBI Taxonomy" id="428564"/>
    <lineage>
        <taxon>Eukaryota</taxon>
        <taxon>Metazoa</taxon>
        <taxon>Ecdysozoa</taxon>
        <taxon>Arthropoda</taxon>
        <taxon>Hexapoda</taxon>
        <taxon>Insecta</taxon>
        <taxon>Pterygota</taxon>
        <taxon>Neoptera</taxon>
        <taxon>Paraneoptera</taxon>
        <taxon>Hemiptera</taxon>
        <taxon>Sternorrhyncha</taxon>
        <taxon>Psylloidea</taxon>
        <taxon>Psyllidae</taxon>
        <taxon>Psyllinae</taxon>
        <taxon>Cacopsylla</taxon>
    </lineage>
</organism>
<dbReference type="AlphaFoldDB" id="A0A8D8YPH1"/>
<protein>
    <submittedName>
        <fullName evidence="1">Uncharacterized protein</fullName>
    </submittedName>
</protein>
<name>A0A8D8YPH1_9HEMI</name>
<sequence>MDVKPKETKPKESIYCIRRKIEIPSFSHFWANYSARTPKKLVPIGPFGHQCVKCSVSACKRGISSSKVQKDRICLICFRSNNLEFRPHPSSTYHLQSNLFFFLLLYCFRDTLKVESHDMAQGHIFLW</sequence>
<dbReference type="EMBL" id="HBUF01385896">
    <property type="protein sequence ID" value="CAG6732157.1"/>
    <property type="molecule type" value="Transcribed_RNA"/>
</dbReference>
<accession>A0A8D8YPH1</accession>
<proteinExistence type="predicted"/>
<evidence type="ECO:0000313" key="1">
    <source>
        <dbReference type="EMBL" id="CAG6732157.1"/>
    </source>
</evidence>